<protein>
    <submittedName>
        <fullName evidence="1">Uncharacterized protein</fullName>
    </submittedName>
</protein>
<comment type="caution">
    <text evidence="1">The sequence shown here is derived from an EMBL/GenBank/DDBJ whole genome shotgun (WGS) entry which is preliminary data.</text>
</comment>
<dbReference type="Proteomes" id="UP000010716">
    <property type="component" value="Unassembled WGS sequence"/>
</dbReference>
<accession>F5L834</accession>
<feature type="non-terminal residue" evidence="1">
    <location>
        <position position="83"/>
    </location>
</feature>
<proteinExistence type="predicted"/>
<organism evidence="1 2">
    <name type="scientific">Caldalkalibacillus thermarum (strain TA2.A1)</name>
    <dbReference type="NCBI Taxonomy" id="986075"/>
    <lineage>
        <taxon>Bacteria</taxon>
        <taxon>Bacillati</taxon>
        <taxon>Bacillota</taxon>
        <taxon>Bacilli</taxon>
        <taxon>Bacillales</taxon>
        <taxon>Bacillaceae</taxon>
        <taxon>Caldalkalibacillus</taxon>
    </lineage>
</organism>
<reference evidence="1 2" key="1">
    <citation type="journal article" date="2011" name="J. Bacteriol.">
        <title>Draft genome sequence of the thermoalkaliphilic Caldalkalibacillus thermarum strain TA2.A1.</title>
        <authorList>
            <person name="Kalamorz F."/>
            <person name="Keis S."/>
            <person name="McMillan D.G."/>
            <person name="Olsson K."/>
            <person name="Stanton J.A."/>
            <person name="Stockwell P."/>
            <person name="Black M.A."/>
            <person name="Klingeman D.M."/>
            <person name="Land M.L."/>
            <person name="Han C.S."/>
            <person name="Martin S.L."/>
            <person name="Becher S.A."/>
            <person name="Peddie C.J."/>
            <person name="Morgan H.W."/>
            <person name="Matthies D."/>
            <person name="Preiss L."/>
            <person name="Meier T."/>
            <person name="Brown S.D."/>
            <person name="Cook G.M."/>
        </authorList>
    </citation>
    <scope>NUCLEOTIDE SEQUENCE [LARGE SCALE GENOMIC DNA]</scope>
    <source>
        <strain evidence="1 2">TA2.A1</strain>
    </source>
</reference>
<dbReference type="AlphaFoldDB" id="F5L834"/>
<name>F5L834_CALTT</name>
<dbReference type="EMBL" id="AFCE01000147">
    <property type="protein sequence ID" value="EGL82542.1"/>
    <property type="molecule type" value="Genomic_DNA"/>
</dbReference>
<gene>
    <name evidence="1" type="ORF">CathTA2_1984</name>
</gene>
<dbReference type="eggNOG" id="COG3385">
    <property type="taxonomic scope" value="Bacteria"/>
</dbReference>
<sequence length="83" mass="9622">MSIVPNSSASDQQLLSRVDRFFKEQRIGSLLKKSNFVKECGWTCLALFKFLFLLVFSKKNLYQALQKKDALNLPGKDTVYRFL</sequence>
<evidence type="ECO:0000313" key="1">
    <source>
        <dbReference type="EMBL" id="EGL82542.1"/>
    </source>
</evidence>
<evidence type="ECO:0000313" key="2">
    <source>
        <dbReference type="Proteomes" id="UP000010716"/>
    </source>
</evidence>